<dbReference type="Proteomes" id="UP001430360">
    <property type="component" value="Unassembled WGS sequence"/>
</dbReference>
<protein>
    <submittedName>
        <fullName evidence="3">PepSY domain-containing protein</fullName>
    </submittedName>
</protein>
<feature type="transmembrane region" description="Helical" evidence="2">
    <location>
        <begin position="150"/>
        <end position="171"/>
    </location>
</feature>
<keyword evidence="4" id="KW-1185">Reference proteome</keyword>
<keyword evidence="2" id="KW-0472">Membrane</keyword>
<dbReference type="RefSeq" id="WP_232136315.1">
    <property type="nucleotide sequence ID" value="NZ_JAJQKU010000003.1"/>
</dbReference>
<organism evidence="3 4">
    <name type="scientific">Luteimonas fraxinea</name>
    <dbReference type="NCBI Taxonomy" id="2901869"/>
    <lineage>
        <taxon>Bacteria</taxon>
        <taxon>Pseudomonadati</taxon>
        <taxon>Pseudomonadota</taxon>
        <taxon>Gammaproteobacteria</taxon>
        <taxon>Lysobacterales</taxon>
        <taxon>Lysobacteraceae</taxon>
        <taxon>Luteimonas</taxon>
    </lineage>
</organism>
<dbReference type="EMBL" id="JAJQKU010000003">
    <property type="protein sequence ID" value="MCD9097297.1"/>
    <property type="molecule type" value="Genomic_DNA"/>
</dbReference>
<sequence length="466" mass="51022">MARLPKSADAGDRYRMFWRWHLYAGLFVAPFLVILAVTGAVYLFNDELDDALYPQLRFAPAPWSERVALAAMIDTAEAGVDDATATRIDVPSDRTRSARVHLATVEGDTRVAFVDPGNGTLLGTLVPARTLVGIADRLHGSLMLGSFGRYMMELAACWAVLLIVSGLYLGWPSDGRRAWRALLPDLRARGRAFWTSLHTAVGLWVALLVLFLIFTGLPWAAFWGGWIRGGAELIGEGYPPVYRRYAAVDAPTVGSDFNDVPWTLQQAPLPSVSPDTHHGHHAPPAAQSGTPRAWTPDGLERAIAHVRSAGTQDDLRVFLPADARGALMAYTYPDRPQGQITWHFDRDGALLVSAGFADYGRMAQTIELGVQLHMGNYFGRANQLVMLAACIGVVGLAVSGLVMWWRRRPAGRLGAPRTARPTPTRVLLGLIVATALLLPLLAASMVVVFVIDRWLRPRIPALRWLD</sequence>
<reference evidence="3" key="2">
    <citation type="journal article" date="2022" name="Syst. Appl. Microbiol.">
        <title>Physiological and genomic characterisation of Luteimonas fraxinea sp. nov., a bacterial species associated with trees tolerant to ash dieback.</title>
        <authorList>
            <person name="Ulrich K."/>
            <person name="Becker R."/>
            <person name="Behrendt U."/>
            <person name="Kube M."/>
            <person name="Schneck V."/>
            <person name="Ulrich A."/>
        </authorList>
    </citation>
    <scope>NUCLEOTIDE SEQUENCE</scope>
    <source>
        <strain evidence="3">A1P009</strain>
    </source>
</reference>
<feature type="region of interest" description="Disordered" evidence="1">
    <location>
        <begin position="268"/>
        <end position="293"/>
    </location>
</feature>
<feature type="transmembrane region" description="Helical" evidence="2">
    <location>
        <begin position="384"/>
        <end position="405"/>
    </location>
</feature>
<evidence type="ECO:0000313" key="3">
    <source>
        <dbReference type="EMBL" id="MCD9097297.1"/>
    </source>
</evidence>
<dbReference type="PANTHER" id="PTHR34219:SF1">
    <property type="entry name" value="PEPSY DOMAIN-CONTAINING PROTEIN"/>
    <property type="match status" value="1"/>
</dbReference>
<comment type="caution">
    <text evidence="3">The sequence shown here is derived from an EMBL/GenBank/DDBJ whole genome shotgun (WGS) entry which is preliminary data.</text>
</comment>
<accession>A0ABS8UE80</accession>
<feature type="transmembrane region" description="Helical" evidence="2">
    <location>
        <begin position="426"/>
        <end position="451"/>
    </location>
</feature>
<gene>
    <name evidence="3" type="ORF">LTT95_10150</name>
</gene>
<reference evidence="3" key="1">
    <citation type="submission" date="2021-12" db="EMBL/GenBank/DDBJ databases">
        <authorList>
            <person name="Ulrich A."/>
        </authorList>
    </citation>
    <scope>NUCLEOTIDE SEQUENCE</scope>
    <source>
        <strain evidence="3">A1P009</strain>
    </source>
</reference>
<dbReference type="PANTHER" id="PTHR34219">
    <property type="entry name" value="IRON-REGULATED INNER MEMBRANE PROTEIN-RELATED"/>
    <property type="match status" value="1"/>
</dbReference>
<keyword evidence="2" id="KW-0812">Transmembrane</keyword>
<evidence type="ECO:0000313" key="4">
    <source>
        <dbReference type="Proteomes" id="UP001430360"/>
    </source>
</evidence>
<keyword evidence="2" id="KW-1133">Transmembrane helix</keyword>
<feature type="transmembrane region" description="Helical" evidence="2">
    <location>
        <begin position="20"/>
        <end position="44"/>
    </location>
</feature>
<evidence type="ECO:0000256" key="2">
    <source>
        <dbReference type="SAM" id="Phobius"/>
    </source>
</evidence>
<dbReference type="InterPro" id="IPR005625">
    <property type="entry name" value="PepSY-ass_TM"/>
</dbReference>
<evidence type="ECO:0000256" key="1">
    <source>
        <dbReference type="SAM" id="MobiDB-lite"/>
    </source>
</evidence>
<dbReference type="Pfam" id="PF03929">
    <property type="entry name" value="PepSY_TM"/>
    <property type="match status" value="1"/>
</dbReference>
<feature type="transmembrane region" description="Helical" evidence="2">
    <location>
        <begin position="192"/>
        <end position="214"/>
    </location>
</feature>
<proteinExistence type="predicted"/>
<name>A0ABS8UE80_9GAMM</name>